<dbReference type="AlphaFoldDB" id="A0AAE8MN25"/>
<feature type="region of interest" description="Disordered" evidence="1">
    <location>
        <begin position="1"/>
        <end position="27"/>
    </location>
</feature>
<organism evidence="2 3">
    <name type="scientific">Fusarium torulosum</name>
    <dbReference type="NCBI Taxonomy" id="33205"/>
    <lineage>
        <taxon>Eukaryota</taxon>
        <taxon>Fungi</taxon>
        <taxon>Dikarya</taxon>
        <taxon>Ascomycota</taxon>
        <taxon>Pezizomycotina</taxon>
        <taxon>Sordariomycetes</taxon>
        <taxon>Hypocreomycetidae</taxon>
        <taxon>Hypocreales</taxon>
        <taxon>Nectriaceae</taxon>
        <taxon>Fusarium</taxon>
    </lineage>
</organism>
<feature type="compositionally biased region" description="Acidic residues" evidence="1">
    <location>
        <begin position="1"/>
        <end position="24"/>
    </location>
</feature>
<dbReference type="Proteomes" id="UP001187734">
    <property type="component" value="Unassembled WGS sequence"/>
</dbReference>
<accession>A0AAE8MN25</accession>
<keyword evidence="3" id="KW-1185">Reference proteome</keyword>
<evidence type="ECO:0000313" key="2">
    <source>
        <dbReference type="EMBL" id="SPJ93338.1"/>
    </source>
</evidence>
<reference evidence="2" key="1">
    <citation type="submission" date="2018-03" db="EMBL/GenBank/DDBJ databases">
        <authorList>
            <person name="Guldener U."/>
        </authorList>
    </citation>
    <scope>NUCLEOTIDE SEQUENCE</scope>
</reference>
<comment type="caution">
    <text evidence="2">The sequence shown here is derived from an EMBL/GenBank/DDBJ whole genome shotgun (WGS) entry which is preliminary data.</text>
</comment>
<protein>
    <submittedName>
        <fullName evidence="2">Uncharacterized protein</fullName>
    </submittedName>
</protein>
<sequence length="39" mass="4448">MDEGCEGDEDEPSDYADKEEEEDNNGINKECINNLWLIA</sequence>
<evidence type="ECO:0000256" key="1">
    <source>
        <dbReference type="SAM" id="MobiDB-lite"/>
    </source>
</evidence>
<proteinExistence type="predicted"/>
<dbReference type="EMBL" id="ONZP01001232">
    <property type="protein sequence ID" value="SPJ93338.1"/>
    <property type="molecule type" value="Genomic_DNA"/>
</dbReference>
<name>A0AAE8MN25_9HYPO</name>
<evidence type="ECO:0000313" key="3">
    <source>
        <dbReference type="Proteomes" id="UP001187734"/>
    </source>
</evidence>
<gene>
    <name evidence="2" type="ORF">FTOL_13944</name>
</gene>